<gene>
    <name evidence="3" type="ORF">F7D97_01375</name>
</gene>
<dbReference type="Pfam" id="PF00534">
    <property type="entry name" value="Glycos_transf_1"/>
    <property type="match status" value="1"/>
</dbReference>
<accession>A0A6A7VXC7</accession>
<sequence>MNILFLMKVYDVGGIEVVAATLAGAFEHHGHHVVIATFKVPDKLTLARTDPRVKIYTLGDYKCSSKSVSSLRNILVQHQIQVVINQWGLPLVPCKTLNKAKEGLDIKTIAVYHNQIDTNARIKDVEIALDCCHNPLKRCLLEVKKAVFKLVTSRSMAYVYRHTDLYQVLSSSYVPLFSKFTGIKHPDHLMVQTNPVTLDSSDFVYSFPKKQKEIIYLGRIDYNQKRVYRVIDTWVRLEKKYPDWKLTIVGDGIERKNVEKLVADYDLKHVSFEGFQQPKPYYERASILLLTSEYEGFPLVLAECMSFGVIPVVYDSYSAVRDIIDDGKDGVVIPYEKDGYDADKAAGMLAQIMQNDSLRDMMAHTAIEKSKVYSVERIYQEWLRTLTALVKNG</sequence>
<dbReference type="InterPro" id="IPR001296">
    <property type="entry name" value="Glyco_trans_1"/>
</dbReference>
<organism evidence="3 4">
    <name type="scientific">Segatella copri</name>
    <dbReference type="NCBI Taxonomy" id="165179"/>
    <lineage>
        <taxon>Bacteria</taxon>
        <taxon>Pseudomonadati</taxon>
        <taxon>Bacteroidota</taxon>
        <taxon>Bacteroidia</taxon>
        <taxon>Bacteroidales</taxon>
        <taxon>Prevotellaceae</taxon>
        <taxon>Segatella</taxon>
    </lineage>
</organism>
<dbReference type="AlphaFoldDB" id="A0A6A7VXC7"/>
<dbReference type="PANTHER" id="PTHR12526:SF628">
    <property type="entry name" value="MANNOSYLGLUCOSYLGLYCERATE SYNTHASE"/>
    <property type="match status" value="1"/>
</dbReference>
<dbReference type="RefSeq" id="WP_153079890.1">
    <property type="nucleotide sequence ID" value="NZ_VZAU01000071.1"/>
</dbReference>
<protein>
    <submittedName>
        <fullName evidence="3">Glycosyltransferase family 4 protein</fullName>
    </submittedName>
</protein>
<name>A0A6A7VXC7_9BACT</name>
<evidence type="ECO:0000259" key="1">
    <source>
        <dbReference type="Pfam" id="PF00534"/>
    </source>
</evidence>
<dbReference type="InterPro" id="IPR028098">
    <property type="entry name" value="Glyco_trans_4-like_N"/>
</dbReference>
<reference evidence="3 4" key="1">
    <citation type="submission" date="2019-09" db="EMBL/GenBank/DDBJ databases">
        <title>Distinct polysaccharide growth profiles of human intestinal Prevotella copri isolates.</title>
        <authorList>
            <person name="Fehlner-Peach H."/>
            <person name="Magnabosco C."/>
            <person name="Raghavan V."/>
            <person name="Scher J.U."/>
            <person name="Tett A."/>
            <person name="Cox L.M."/>
            <person name="Gottsegen C."/>
            <person name="Watters A."/>
            <person name="Wiltshire- Gordon J.D."/>
            <person name="Segata N."/>
            <person name="Bonneau R."/>
            <person name="Littman D.R."/>
        </authorList>
    </citation>
    <scope>NUCLEOTIDE SEQUENCE [LARGE SCALE GENOMIC DNA]</scope>
    <source>
        <strain evidence="4">iK21513</strain>
    </source>
</reference>
<dbReference type="Pfam" id="PF13439">
    <property type="entry name" value="Glyco_transf_4"/>
    <property type="match status" value="1"/>
</dbReference>
<evidence type="ECO:0000313" key="4">
    <source>
        <dbReference type="Proteomes" id="UP000406735"/>
    </source>
</evidence>
<evidence type="ECO:0000259" key="2">
    <source>
        <dbReference type="Pfam" id="PF13439"/>
    </source>
</evidence>
<dbReference type="Proteomes" id="UP000406735">
    <property type="component" value="Unassembled WGS sequence"/>
</dbReference>
<dbReference type="EMBL" id="VZCY01000011">
    <property type="protein sequence ID" value="MQN08606.1"/>
    <property type="molecule type" value="Genomic_DNA"/>
</dbReference>
<dbReference type="Gene3D" id="3.40.50.2000">
    <property type="entry name" value="Glycogen Phosphorylase B"/>
    <property type="match status" value="2"/>
</dbReference>
<evidence type="ECO:0000313" key="3">
    <source>
        <dbReference type="EMBL" id="MQN08606.1"/>
    </source>
</evidence>
<keyword evidence="3" id="KW-0808">Transferase</keyword>
<feature type="domain" description="Glycosyltransferase subfamily 4-like N-terminal" evidence="2">
    <location>
        <begin position="12"/>
        <end position="129"/>
    </location>
</feature>
<comment type="caution">
    <text evidence="3">The sequence shown here is derived from an EMBL/GenBank/DDBJ whole genome shotgun (WGS) entry which is preliminary data.</text>
</comment>
<dbReference type="PANTHER" id="PTHR12526">
    <property type="entry name" value="GLYCOSYLTRANSFERASE"/>
    <property type="match status" value="1"/>
</dbReference>
<feature type="domain" description="Glycosyl transferase family 1" evidence="1">
    <location>
        <begin position="203"/>
        <end position="367"/>
    </location>
</feature>
<dbReference type="SUPFAM" id="SSF53756">
    <property type="entry name" value="UDP-Glycosyltransferase/glycogen phosphorylase"/>
    <property type="match status" value="1"/>
</dbReference>
<dbReference type="GO" id="GO:0016757">
    <property type="term" value="F:glycosyltransferase activity"/>
    <property type="evidence" value="ECO:0007669"/>
    <property type="project" value="InterPro"/>
</dbReference>
<proteinExistence type="predicted"/>